<dbReference type="EMBL" id="JAFLQZ010000008">
    <property type="protein sequence ID" value="MBO0358942.1"/>
    <property type="molecule type" value="Genomic_DNA"/>
</dbReference>
<dbReference type="InterPro" id="IPR008927">
    <property type="entry name" value="6-PGluconate_DH-like_C_sf"/>
</dbReference>
<dbReference type="SUPFAM" id="SSF48179">
    <property type="entry name" value="6-phosphogluconate dehydrogenase C-terminal domain-like"/>
    <property type="match status" value="1"/>
</dbReference>
<dbReference type="InterPro" id="IPR029154">
    <property type="entry name" value="HIBADH-like_NADP-bd"/>
</dbReference>
<dbReference type="PANTHER" id="PTHR43580">
    <property type="entry name" value="OXIDOREDUCTASE GLYR1-RELATED"/>
    <property type="match status" value="1"/>
</dbReference>
<dbReference type="InterPro" id="IPR015815">
    <property type="entry name" value="HIBADH-related"/>
</dbReference>
<dbReference type="AlphaFoldDB" id="A0A939EYI5"/>
<name>A0A939EYI5_9BACT</name>
<evidence type="ECO:0000256" key="3">
    <source>
        <dbReference type="PIRSR" id="PIRSR000103-1"/>
    </source>
</evidence>
<proteinExistence type="predicted"/>
<dbReference type="GO" id="GO:0050661">
    <property type="term" value="F:NADP binding"/>
    <property type="evidence" value="ECO:0007669"/>
    <property type="project" value="InterPro"/>
</dbReference>
<feature type="active site" evidence="3">
    <location>
        <position position="195"/>
    </location>
</feature>
<keyword evidence="7" id="KW-1185">Reference proteome</keyword>
<reference evidence="6" key="1">
    <citation type="submission" date="2021-03" db="EMBL/GenBank/DDBJ databases">
        <authorList>
            <person name="Kim M.K."/>
        </authorList>
    </citation>
    <scope>NUCLEOTIDE SEQUENCE</scope>
    <source>
        <strain evidence="6">BT186</strain>
    </source>
</reference>
<evidence type="ECO:0000256" key="2">
    <source>
        <dbReference type="ARBA" id="ARBA00023027"/>
    </source>
</evidence>
<dbReference type="PIRSF" id="PIRSF000103">
    <property type="entry name" value="HIBADH"/>
    <property type="match status" value="1"/>
</dbReference>
<accession>A0A939EYI5</accession>
<dbReference type="GO" id="GO:0016491">
    <property type="term" value="F:oxidoreductase activity"/>
    <property type="evidence" value="ECO:0007669"/>
    <property type="project" value="UniProtKB-KW"/>
</dbReference>
<dbReference type="InterPro" id="IPR006115">
    <property type="entry name" value="6PGDH_NADP-bd"/>
</dbReference>
<gene>
    <name evidence="6" type="ORF">J0X19_13370</name>
</gene>
<dbReference type="Pfam" id="PF03446">
    <property type="entry name" value="NAD_binding_2"/>
    <property type="match status" value="1"/>
</dbReference>
<feature type="domain" description="3-hydroxyisobutyrate dehydrogenase-like NAD-binding" evidence="5">
    <location>
        <begin position="189"/>
        <end position="295"/>
    </location>
</feature>
<evidence type="ECO:0000256" key="1">
    <source>
        <dbReference type="ARBA" id="ARBA00023002"/>
    </source>
</evidence>
<comment type="caution">
    <text evidence="6">The sequence shown here is derived from an EMBL/GenBank/DDBJ whole genome shotgun (WGS) entry which is preliminary data.</text>
</comment>
<organism evidence="6 7">
    <name type="scientific">Hymenobacter telluris</name>
    <dbReference type="NCBI Taxonomy" id="2816474"/>
    <lineage>
        <taxon>Bacteria</taxon>
        <taxon>Pseudomonadati</taxon>
        <taxon>Bacteroidota</taxon>
        <taxon>Cytophagia</taxon>
        <taxon>Cytophagales</taxon>
        <taxon>Hymenobacteraceae</taxon>
        <taxon>Hymenobacter</taxon>
    </lineage>
</organism>
<evidence type="ECO:0000259" key="5">
    <source>
        <dbReference type="Pfam" id="PF14833"/>
    </source>
</evidence>
<keyword evidence="2" id="KW-0520">NAD</keyword>
<dbReference type="InterPro" id="IPR002204">
    <property type="entry name" value="3-OH-isobutyrate_DH-rel_CS"/>
</dbReference>
<dbReference type="GO" id="GO:0051287">
    <property type="term" value="F:NAD binding"/>
    <property type="evidence" value="ECO:0007669"/>
    <property type="project" value="InterPro"/>
</dbReference>
<evidence type="ECO:0000259" key="4">
    <source>
        <dbReference type="Pfam" id="PF03446"/>
    </source>
</evidence>
<keyword evidence="1" id="KW-0560">Oxidoreductase</keyword>
<evidence type="ECO:0000313" key="7">
    <source>
        <dbReference type="Proteomes" id="UP000664144"/>
    </source>
</evidence>
<feature type="domain" description="6-phosphogluconate dehydrogenase NADP-binding" evidence="4">
    <location>
        <begin position="25"/>
        <end position="178"/>
    </location>
</feature>
<dbReference type="Gene3D" id="3.40.50.720">
    <property type="entry name" value="NAD(P)-binding Rossmann-like Domain"/>
    <property type="match status" value="1"/>
</dbReference>
<dbReference type="GO" id="GO:0016054">
    <property type="term" value="P:organic acid catabolic process"/>
    <property type="evidence" value="ECO:0007669"/>
    <property type="project" value="UniProtKB-ARBA"/>
</dbReference>
<evidence type="ECO:0000313" key="6">
    <source>
        <dbReference type="EMBL" id="MBO0358942.1"/>
    </source>
</evidence>
<dbReference type="SUPFAM" id="SSF51735">
    <property type="entry name" value="NAD(P)-binding Rossmann-fold domains"/>
    <property type="match status" value="1"/>
</dbReference>
<dbReference type="Pfam" id="PF14833">
    <property type="entry name" value="NAD_binding_11"/>
    <property type="match status" value="1"/>
</dbReference>
<dbReference type="PANTHER" id="PTHR43580:SF2">
    <property type="entry name" value="CYTOKINE-LIKE NUCLEAR FACTOR N-PAC"/>
    <property type="match status" value="1"/>
</dbReference>
<dbReference type="PROSITE" id="PS00895">
    <property type="entry name" value="3_HYDROXYISOBUT_DH"/>
    <property type="match status" value="1"/>
</dbReference>
<dbReference type="Proteomes" id="UP000664144">
    <property type="component" value="Unassembled WGS sequence"/>
</dbReference>
<dbReference type="InterPro" id="IPR036291">
    <property type="entry name" value="NAD(P)-bd_dom_sf"/>
</dbReference>
<dbReference type="InterPro" id="IPR051265">
    <property type="entry name" value="HIBADH-related_NP60_sf"/>
</dbReference>
<protein>
    <submittedName>
        <fullName evidence="6">NAD(P)-dependent oxidoreductase</fullName>
    </submittedName>
</protein>
<sequence>MVQVAPKNAILAISPSHYLTFYRMNIAFLGLGNMGVAMATNLLKAGHQLTVYNRTASKADPLKELGATVAATPAEAVKDAGIIFSMVTDDAALQELCTGPDGLLQALPQGAVHASCSTVAPDTNRRLAEAHTRQGAHLVATPVFGKPDAAAAAKLWLIMAGDDEAKQKLRPVLEVLGQGTAQDFGTDPGAANLVKLCGNFMLGAAIEAMAEAFTLAQKSGLDRQQVYEFFTGTLFNLPIYQSYGKLVAERHYQPIGAAPAIIRKDLRLVLDEARTYTVPMPFANIIFDNLSTTVAKKEDVDWAGFAERVAENAGL</sequence>
<dbReference type="InterPro" id="IPR013328">
    <property type="entry name" value="6PGD_dom2"/>
</dbReference>
<dbReference type="Gene3D" id="1.10.1040.10">
    <property type="entry name" value="N-(1-d-carboxylethyl)-l-norvaline Dehydrogenase, domain 2"/>
    <property type="match status" value="1"/>
</dbReference>